<dbReference type="PANTHER" id="PTHR47476:SF2">
    <property type="entry name" value="ARABINOSE 5-PHOSPHATE ISOMERASE-RELATED"/>
    <property type="match status" value="1"/>
</dbReference>
<dbReference type="EMBL" id="JAYMYR010000006">
    <property type="protein sequence ID" value="KAK7355847.1"/>
    <property type="molecule type" value="Genomic_DNA"/>
</dbReference>
<proteinExistence type="predicted"/>
<protein>
    <submittedName>
        <fullName evidence="1">Uncharacterized protein</fullName>
    </submittedName>
</protein>
<accession>A0AAN9R1I4</accession>
<gene>
    <name evidence="1" type="ORF">VNO80_15109</name>
</gene>
<dbReference type="Proteomes" id="UP001374584">
    <property type="component" value="Unassembled WGS sequence"/>
</dbReference>
<evidence type="ECO:0000313" key="1">
    <source>
        <dbReference type="EMBL" id="KAK7355847.1"/>
    </source>
</evidence>
<organism evidence="1 2">
    <name type="scientific">Phaseolus coccineus</name>
    <name type="common">Scarlet runner bean</name>
    <name type="synonym">Phaseolus multiflorus</name>
    <dbReference type="NCBI Taxonomy" id="3886"/>
    <lineage>
        <taxon>Eukaryota</taxon>
        <taxon>Viridiplantae</taxon>
        <taxon>Streptophyta</taxon>
        <taxon>Embryophyta</taxon>
        <taxon>Tracheophyta</taxon>
        <taxon>Spermatophyta</taxon>
        <taxon>Magnoliopsida</taxon>
        <taxon>eudicotyledons</taxon>
        <taxon>Gunneridae</taxon>
        <taxon>Pentapetalae</taxon>
        <taxon>rosids</taxon>
        <taxon>fabids</taxon>
        <taxon>Fabales</taxon>
        <taxon>Fabaceae</taxon>
        <taxon>Papilionoideae</taxon>
        <taxon>50 kb inversion clade</taxon>
        <taxon>NPAAA clade</taxon>
        <taxon>indigoferoid/millettioid clade</taxon>
        <taxon>Phaseoleae</taxon>
        <taxon>Phaseolus</taxon>
    </lineage>
</organism>
<sequence length="67" mass="7639">MVSGDTVAITLMEARNLTKEEYVANHPVSKIGKSLIFKVKDVMKKQEDVLICKESLKHQKITILRQI</sequence>
<comment type="caution">
    <text evidence="1">The sequence shown here is derived from an EMBL/GenBank/DDBJ whole genome shotgun (WGS) entry which is preliminary data.</text>
</comment>
<dbReference type="PANTHER" id="PTHR47476">
    <property type="match status" value="1"/>
</dbReference>
<name>A0AAN9R1I4_PHACN</name>
<dbReference type="AlphaFoldDB" id="A0AAN9R1I4"/>
<keyword evidence="2" id="KW-1185">Reference proteome</keyword>
<evidence type="ECO:0000313" key="2">
    <source>
        <dbReference type="Proteomes" id="UP001374584"/>
    </source>
</evidence>
<reference evidence="1 2" key="1">
    <citation type="submission" date="2024-01" db="EMBL/GenBank/DDBJ databases">
        <title>The genomes of 5 underutilized Papilionoideae crops provide insights into root nodulation and disease resistanc.</title>
        <authorList>
            <person name="Jiang F."/>
        </authorList>
    </citation>
    <scope>NUCLEOTIDE SEQUENCE [LARGE SCALE GENOMIC DNA]</scope>
    <source>
        <strain evidence="1">JINMINGXINNONG_FW02</strain>
        <tissue evidence="1">Leaves</tissue>
    </source>
</reference>